<evidence type="ECO:0000313" key="3">
    <source>
        <dbReference type="Proteomes" id="UP000001593"/>
    </source>
</evidence>
<sequence>MTSKTTTVTKGASPAKTTRVTKTTETKNGDATSKTTTVKKTTSVAGVTKTVGEAKTSAHPPKTTITKRPMDAKDGKPGKPATMATKTKPGSARPTSPPKGRPSSPKKTGEKKKEAEKAPTQDPSAPPVSETAVSPEERQEPHPPAVNDADLSHAQEQQEAPLQKTSEETRTTSFTETTEDGVTKTTVTQDLGVVTKGLIIKKTANIGHISDGFRDLWDSTLYECSSRLQVLFLQETSKVLDGVTEKFERLESQLDEGHMSYYQNFCLDILPNFEDGLNKKHEQKLDALLSFYRREIVDVMETTVDHKEIAFDASHEVNSEEQDYMVDGGAEHEAHSMDNIIGTLSGSIPETINTNTVTSTVGESTMGLNVVVNLSSRELSRVEVALLSKGLKFCPTPNELDVFALRKDINDFVRRIRLREFFYDPDAVDADFSETPAFRKKIILVSGKRSRNCYRGVRQSLGGRDLIFNQT</sequence>
<proteinExistence type="predicted"/>
<keyword evidence="3" id="KW-1185">Reference proteome</keyword>
<name>A7TCV6_NEMVE</name>
<organism evidence="2 3">
    <name type="scientific">Nematostella vectensis</name>
    <name type="common">Starlet sea anemone</name>
    <dbReference type="NCBI Taxonomy" id="45351"/>
    <lineage>
        <taxon>Eukaryota</taxon>
        <taxon>Metazoa</taxon>
        <taxon>Cnidaria</taxon>
        <taxon>Anthozoa</taxon>
        <taxon>Hexacorallia</taxon>
        <taxon>Actiniaria</taxon>
        <taxon>Edwardsiidae</taxon>
        <taxon>Nematostella</taxon>
    </lineage>
</organism>
<evidence type="ECO:0000313" key="2">
    <source>
        <dbReference type="EMBL" id="EDO26104.1"/>
    </source>
</evidence>
<feature type="compositionally biased region" description="Polar residues" evidence="1">
    <location>
        <begin position="1"/>
        <end position="10"/>
    </location>
</feature>
<dbReference type="AlphaFoldDB" id="A7TCV6"/>
<dbReference type="InParanoid" id="A7TCV6"/>
<feature type="region of interest" description="Disordered" evidence="1">
    <location>
        <begin position="1"/>
        <end position="182"/>
    </location>
</feature>
<feature type="compositionally biased region" description="Basic and acidic residues" evidence="1">
    <location>
        <begin position="68"/>
        <end position="77"/>
    </location>
</feature>
<reference evidence="2 3" key="1">
    <citation type="journal article" date="2007" name="Science">
        <title>Sea anemone genome reveals ancestral eumetazoan gene repertoire and genomic organization.</title>
        <authorList>
            <person name="Putnam N.H."/>
            <person name="Srivastava M."/>
            <person name="Hellsten U."/>
            <person name="Dirks B."/>
            <person name="Chapman J."/>
            <person name="Salamov A."/>
            <person name="Terry A."/>
            <person name="Shapiro H."/>
            <person name="Lindquist E."/>
            <person name="Kapitonov V.V."/>
            <person name="Jurka J."/>
            <person name="Genikhovich G."/>
            <person name="Grigoriev I.V."/>
            <person name="Lucas S.M."/>
            <person name="Steele R.E."/>
            <person name="Finnerty J.R."/>
            <person name="Technau U."/>
            <person name="Martindale M.Q."/>
            <person name="Rokhsar D.S."/>
        </authorList>
    </citation>
    <scope>NUCLEOTIDE SEQUENCE [LARGE SCALE GENOMIC DNA]</scope>
    <source>
        <strain evidence="3">CH2 X CH6</strain>
    </source>
</reference>
<protein>
    <submittedName>
        <fullName evidence="2">Uncharacterized protein</fullName>
    </submittedName>
</protein>
<feature type="non-terminal residue" evidence="2">
    <location>
        <position position="471"/>
    </location>
</feature>
<dbReference type="Proteomes" id="UP000001593">
    <property type="component" value="Unassembled WGS sequence"/>
</dbReference>
<gene>
    <name evidence="2" type="ORF">NEMVEDRAFT_v1g248893</name>
</gene>
<dbReference type="HOGENOM" id="CLU_580862_0_0_1"/>
<dbReference type="EMBL" id="DS476819">
    <property type="protein sequence ID" value="EDO26104.1"/>
    <property type="molecule type" value="Genomic_DNA"/>
</dbReference>
<feature type="compositionally biased region" description="Basic and acidic residues" evidence="1">
    <location>
        <begin position="107"/>
        <end position="119"/>
    </location>
</feature>
<accession>A7TCV6</accession>
<evidence type="ECO:0000256" key="1">
    <source>
        <dbReference type="SAM" id="MobiDB-lite"/>
    </source>
</evidence>
<feature type="compositionally biased region" description="Low complexity" evidence="1">
    <location>
        <begin position="31"/>
        <end position="51"/>
    </location>
</feature>
<feature type="compositionally biased region" description="Polar residues" evidence="1">
    <location>
        <begin position="154"/>
        <end position="164"/>
    </location>
</feature>